<dbReference type="PANTHER" id="PTHR13538">
    <property type="entry name" value="N-ACETYLTRANSFERASE 6"/>
    <property type="match status" value="1"/>
</dbReference>
<reference evidence="2" key="1">
    <citation type="submission" date="2020-05" db="EMBL/GenBank/DDBJ databases">
        <authorList>
            <person name="Chiriac C."/>
            <person name="Salcher M."/>
            <person name="Ghai R."/>
            <person name="Kavagutti S V."/>
        </authorList>
    </citation>
    <scope>NUCLEOTIDE SEQUENCE</scope>
</reference>
<dbReference type="InterPro" id="IPR016181">
    <property type="entry name" value="Acyl_CoA_acyltransferase"/>
</dbReference>
<gene>
    <name evidence="2" type="ORF">UFOPK1505_00338</name>
</gene>
<proteinExistence type="predicted"/>
<dbReference type="InterPro" id="IPR039840">
    <property type="entry name" value="NAA80"/>
</dbReference>
<dbReference type="InterPro" id="IPR000182">
    <property type="entry name" value="GNAT_dom"/>
</dbReference>
<organism evidence="2">
    <name type="scientific">freshwater metagenome</name>
    <dbReference type="NCBI Taxonomy" id="449393"/>
    <lineage>
        <taxon>unclassified sequences</taxon>
        <taxon>metagenomes</taxon>
        <taxon>ecological metagenomes</taxon>
    </lineage>
</organism>
<dbReference type="SUPFAM" id="SSF55729">
    <property type="entry name" value="Acyl-CoA N-acyltransferases (Nat)"/>
    <property type="match status" value="1"/>
</dbReference>
<dbReference type="GO" id="GO:1905502">
    <property type="term" value="F:acetyl-CoA binding"/>
    <property type="evidence" value="ECO:0007669"/>
    <property type="project" value="TreeGrafter"/>
</dbReference>
<accession>A0A6J6BXG8</accession>
<dbReference type="Gene3D" id="3.40.630.30">
    <property type="match status" value="1"/>
</dbReference>
<dbReference type="Pfam" id="PF00583">
    <property type="entry name" value="Acetyltransf_1"/>
    <property type="match status" value="1"/>
</dbReference>
<dbReference type="PROSITE" id="PS51186">
    <property type="entry name" value="GNAT"/>
    <property type="match status" value="1"/>
</dbReference>
<dbReference type="CDD" id="cd04301">
    <property type="entry name" value="NAT_SF"/>
    <property type="match status" value="1"/>
</dbReference>
<evidence type="ECO:0000313" key="2">
    <source>
        <dbReference type="EMBL" id="CAB4543417.1"/>
    </source>
</evidence>
<sequence length="147" mass="17009">MWGQGKDEFSAQDWKDFYTKTLASNYDTWDLNGFDQELLFMAIVKNQGVDEVLASIAICDFDDFEELRKYKPWVAAFVVREDLRGTGIGTAVLKLVEQKAKSYGINQIYLWTEGEKPFYLKRGYKEVEQLIKPGRVIDVLTKSFTDL</sequence>
<dbReference type="AlphaFoldDB" id="A0A6J6BXG8"/>
<dbReference type="PANTHER" id="PTHR13538:SF4">
    <property type="entry name" value="N-ALPHA-ACETYLTRANSFERASE 80"/>
    <property type="match status" value="1"/>
</dbReference>
<protein>
    <submittedName>
        <fullName evidence="2">Unannotated protein</fullName>
    </submittedName>
</protein>
<dbReference type="EMBL" id="CAEZSS010000044">
    <property type="protein sequence ID" value="CAB4543417.1"/>
    <property type="molecule type" value="Genomic_DNA"/>
</dbReference>
<feature type="domain" description="N-acetyltransferase" evidence="1">
    <location>
        <begin position="1"/>
        <end position="146"/>
    </location>
</feature>
<name>A0A6J6BXG8_9ZZZZ</name>
<dbReference type="GO" id="GO:0008080">
    <property type="term" value="F:N-acetyltransferase activity"/>
    <property type="evidence" value="ECO:0007669"/>
    <property type="project" value="InterPro"/>
</dbReference>
<evidence type="ECO:0000259" key="1">
    <source>
        <dbReference type="PROSITE" id="PS51186"/>
    </source>
</evidence>
<dbReference type="GO" id="GO:0005737">
    <property type="term" value="C:cytoplasm"/>
    <property type="evidence" value="ECO:0007669"/>
    <property type="project" value="TreeGrafter"/>
</dbReference>